<sequence length="84" mass="9388">MQKTILTILASSLLAASTVQIAAAAEHHRSHKLYRTHAPISEEIRNSNAYYAPDYYAPSSRWPQPDWSDYSRYQNGAESAPAGH</sequence>
<dbReference type="RefSeq" id="WP_079537728.1">
    <property type="nucleotide sequence ID" value="NZ_LT670844.1"/>
</dbReference>
<feature type="chain" id="PRO_5012929182" evidence="2">
    <location>
        <begin position="25"/>
        <end position="84"/>
    </location>
</feature>
<evidence type="ECO:0000313" key="4">
    <source>
        <dbReference type="Proteomes" id="UP000189935"/>
    </source>
</evidence>
<accession>A0A1M6MLD7</accession>
<name>A0A1M6MLD7_9BRAD</name>
<feature type="signal peptide" evidence="2">
    <location>
        <begin position="1"/>
        <end position="24"/>
    </location>
</feature>
<proteinExistence type="predicted"/>
<dbReference type="AlphaFoldDB" id="A0A1M6MLD7"/>
<organism evidence="3 4">
    <name type="scientific">Bradyrhizobium lablabi</name>
    <dbReference type="NCBI Taxonomy" id="722472"/>
    <lineage>
        <taxon>Bacteria</taxon>
        <taxon>Pseudomonadati</taxon>
        <taxon>Pseudomonadota</taxon>
        <taxon>Alphaproteobacteria</taxon>
        <taxon>Hyphomicrobiales</taxon>
        <taxon>Nitrobacteraceae</taxon>
        <taxon>Bradyrhizobium</taxon>
    </lineage>
</organism>
<evidence type="ECO:0000256" key="1">
    <source>
        <dbReference type="SAM" id="MobiDB-lite"/>
    </source>
</evidence>
<reference evidence="3 4" key="1">
    <citation type="submission" date="2016-11" db="EMBL/GenBank/DDBJ databases">
        <authorList>
            <person name="Jaros S."/>
            <person name="Januszkiewicz K."/>
            <person name="Wedrychowicz H."/>
        </authorList>
    </citation>
    <scope>NUCLEOTIDE SEQUENCE [LARGE SCALE GENOMIC DNA]</scope>
    <source>
        <strain evidence="3 4">GAS499</strain>
    </source>
</reference>
<dbReference type="EMBL" id="LT670844">
    <property type="protein sequence ID" value="SHJ84291.1"/>
    <property type="molecule type" value="Genomic_DNA"/>
</dbReference>
<gene>
    <name evidence="3" type="ORF">SAMN05444159_1660</name>
</gene>
<evidence type="ECO:0000313" key="3">
    <source>
        <dbReference type="EMBL" id="SHJ84291.1"/>
    </source>
</evidence>
<evidence type="ECO:0000256" key="2">
    <source>
        <dbReference type="SAM" id="SignalP"/>
    </source>
</evidence>
<dbReference type="Proteomes" id="UP000189935">
    <property type="component" value="Chromosome I"/>
</dbReference>
<protein>
    <submittedName>
        <fullName evidence="3">Uncharacterized protein</fullName>
    </submittedName>
</protein>
<feature type="region of interest" description="Disordered" evidence="1">
    <location>
        <begin position="64"/>
        <end position="84"/>
    </location>
</feature>
<keyword evidence="2" id="KW-0732">Signal</keyword>